<dbReference type="STRING" id="314260.PB2503_08649"/>
<dbReference type="Gene3D" id="3.10.350.10">
    <property type="entry name" value="LysM domain"/>
    <property type="match status" value="1"/>
</dbReference>
<feature type="region of interest" description="Disordered" evidence="1">
    <location>
        <begin position="22"/>
        <end position="52"/>
    </location>
</feature>
<organism evidence="3 4">
    <name type="scientific">Parvularcula bermudensis (strain ATCC BAA-594 / HTCC2503 / KCTC 12087)</name>
    <dbReference type="NCBI Taxonomy" id="314260"/>
    <lineage>
        <taxon>Bacteria</taxon>
        <taxon>Pseudomonadati</taxon>
        <taxon>Pseudomonadota</taxon>
        <taxon>Alphaproteobacteria</taxon>
        <taxon>Parvularculales</taxon>
        <taxon>Parvularculaceae</taxon>
        <taxon>Parvularcula</taxon>
    </lineage>
</organism>
<dbReference type="Pfam" id="PF01476">
    <property type="entry name" value="LysM"/>
    <property type="match status" value="1"/>
</dbReference>
<evidence type="ECO:0000313" key="4">
    <source>
        <dbReference type="Proteomes" id="UP000001302"/>
    </source>
</evidence>
<keyword evidence="4" id="KW-1185">Reference proteome</keyword>
<dbReference type="Gene3D" id="2.60.40.10">
    <property type="entry name" value="Immunoglobulins"/>
    <property type="match status" value="1"/>
</dbReference>
<protein>
    <submittedName>
        <fullName evidence="3">LysM domain protein</fullName>
    </submittedName>
</protein>
<accession>E0TBR4</accession>
<dbReference type="OrthoDB" id="370541at2"/>
<dbReference type="PANTHER" id="PTHR34700:SF4">
    <property type="entry name" value="PHAGE-LIKE ELEMENT PBSX PROTEIN XKDP"/>
    <property type="match status" value="1"/>
</dbReference>
<dbReference type="InterPro" id="IPR018392">
    <property type="entry name" value="LysM"/>
</dbReference>
<evidence type="ECO:0000256" key="1">
    <source>
        <dbReference type="SAM" id="MobiDB-lite"/>
    </source>
</evidence>
<evidence type="ECO:0000259" key="2">
    <source>
        <dbReference type="PROSITE" id="PS51782"/>
    </source>
</evidence>
<dbReference type="RefSeq" id="WP_013300759.1">
    <property type="nucleotide sequence ID" value="NC_014414.1"/>
</dbReference>
<name>E0TBR4_PARBH</name>
<dbReference type="PANTHER" id="PTHR34700">
    <property type="entry name" value="POTASSIUM BINDING PROTEIN KBP"/>
    <property type="match status" value="1"/>
</dbReference>
<reference evidence="4" key="1">
    <citation type="submission" date="2010-08" db="EMBL/GenBank/DDBJ databases">
        <title>Genome sequence of Parvularcula bermudensis HTCC2503.</title>
        <authorList>
            <person name="Kang D.-M."/>
            <person name="Oh H.-M."/>
            <person name="Cho J.-C."/>
        </authorList>
    </citation>
    <scope>NUCLEOTIDE SEQUENCE [LARGE SCALE GENOMIC DNA]</scope>
    <source>
        <strain evidence="4">ATCC BAA-594 / HTCC2503 / KCTC 12087</strain>
    </source>
</reference>
<dbReference type="EMBL" id="CP002156">
    <property type="protein sequence ID" value="ADM09785.1"/>
    <property type="molecule type" value="Genomic_DNA"/>
</dbReference>
<dbReference type="AlphaFoldDB" id="E0TBR4"/>
<reference evidence="3 4" key="2">
    <citation type="journal article" date="2011" name="J. Bacteriol.">
        <title>Complete genome sequence of strain HTCC2503T of Parvularcula bermudensis, the type species of the order "Parvularculales" in the class Alphaproteobacteria.</title>
        <authorList>
            <person name="Oh H.M."/>
            <person name="Kang I."/>
            <person name="Vergin K.L."/>
            <person name="Kang D."/>
            <person name="Rhee K.H."/>
            <person name="Giovannoni S.J."/>
            <person name="Cho J.C."/>
        </authorList>
    </citation>
    <scope>NUCLEOTIDE SEQUENCE [LARGE SCALE GENOMIC DNA]</scope>
    <source>
        <strain evidence="4">ATCC BAA-594 / HTCC2503 / KCTC 12087</strain>
    </source>
</reference>
<dbReference type="InterPro" id="IPR036779">
    <property type="entry name" value="LysM_dom_sf"/>
</dbReference>
<dbReference type="SMART" id="SM00257">
    <property type="entry name" value="LysM"/>
    <property type="match status" value="1"/>
</dbReference>
<sequence length="326" mass="34525">MRVLLILVALVAIGAFIFLRPQNGGDQEQGEAPPAPTEMASAPAEDDEAPSTETVALPRFDLVRVDRSGRAVTSGQAAPGSTVEILSNGTVVQEIRTGADGNFAREIDTPLSEGAVELSLRMITADGMVVNGPDTIIIYVPEREGDSPVVLRTTPGGATEILQRASDPAPGLGPLSIETIDYDAGGNAIFSGRATPNSVVQIFAGRQAVGSTQADGQGRWTLSSTIPPGRYTLQILQLNEDGSPAYALEVPFEQAAPEDIVLRDGAVVVQPGNSLWVISRSVYGRGEQYTVIYEANESQIRDPDLIFPGQIFRLPEEDDTDDATAP</sequence>
<dbReference type="Proteomes" id="UP000001302">
    <property type="component" value="Chromosome"/>
</dbReference>
<proteinExistence type="predicted"/>
<gene>
    <name evidence="3" type="ordered locus">PB2503_08649</name>
</gene>
<dbReference type="KEGG" id="pbr:PB2503_08649"/>
<dbReference type="InterPro" id="IPR052196">
    <property type="entry name" value="Bact_Kbp"/>
</dbReference>
<dbReference type="InterPro" id="IPR013783">
    <property type="entry name" value="Ig-like_fold"/>
</dbReference>
<dbReference type="eggNOG" id="COG1652">
    <property type="taxonomic scope" value="Bacteria"/>
</dbReference>
<dbReference type="CDD" id="cd00118">
    <property type="entry name" value="LysM"/>
    <property type="match status" value="1"/>
</dbReference>
<dbReference type="PROSITE" id="PS51782">
    <property type="entry name" value="LYSM"/>
    <property type="match status" value="1"/>
</dbReference>
<dbReference type="CAZy" id="CBM50">
    <property type="family name" value="Carbohydrate-Binding Module Family 50"/>
</dbReference>
<evidence type="ECO:0000313" key="3">
    <source>
        <dbReference type="EMBL" id="ADM09785.1"/>
    </source>
</evidence>
<dbReference type="HOGENOM" id="CLU_025322_0_1_5"/>
<feature type="domain" description="LysM" evidence="2">
    <location>
        <begin position="265"/>
        <end position="314"/>
    </location>
</feature>